<reference evidence="1 3" key="1">
    <citation type="submission" date="2018-02" db="EMBL/GenBank/DDBJ databases">
        <title>Complete genome sequencing of Faecalibacterium prausnitzii strains isolated from the human gut.</title>
        <authorList>
            <person name="Fitzgerald B.C."/>
            <person name="Shkoporov A.N."/>
            <person name="Ross P.R."/>
            <person name="Hill C."/>
        </authorList>
    </citation>
    <scope>NUCLEOTIDE SEQUENCE [LARGE SCALE GENOMIC DNA]</scope>
    <source>
        <strain evidence="1 3">APC924/119</strain>
        <strain evidence="2 4">ATCC 27768</strain>
    </source>
</reference>
<dbReference type="Proteomes" id="UP000252378">
    <property type="component" value="Unassembled WGS sequence"/>
</dbReference>
<proteinExistence type="predicted"/>
<evidence type="ECO:0000313" key="2">
    <source>
        <dbReference type="EMBL" id="RCH47171.1"/>
    </source>
</evidence>
<name>A0A329UUK1_9FIRM</name>
<dbReference type="AlphaFoldDB" id="A0A329UUK1"/>
<sequence>MLKYAFETIRKLLHKNVKQNSIRVGTVENGNIYQDSVVKIENPATAINHIKDNPEDLKITFDSISNVLLKENRALPQGYQVAVSMKDGKADLCSEPINEEARKKYPQRVKAKAKIDIPTGMSFQEALNRARISQRPINVEMLDMQKMIGDKIDPYQDRFQREWRSSTYRIVPEALPAGMKCVIGIENSPYQYNTVMRIQPVDPDAKIVKVSNKEYAEDFILTLTYHTDTEITDFSYEFTAKTWKNIYIFLNFMKAATPENRLYVHVTEQNQDLFSVKLDRVLLGDEYDSIDFNLDIAKRLVMIENQYGIQFPIDQALSNEDTELVWFLSDSIMGKPSGFTWENFNMTANFCLENPEGLDVDTCLEFKETASITILGKKIADLIIKVELEAVKIANIYEVKEAVRAHKTEQILISLIPGSRGNHGTRIVEI</sequence>
<evidence type="ECO:0000313" key="4">
    <source>
        <dbReference type="Proteomes" id="UP000252378"/>
    </source>
</evidence>
<evidence type="ECO:0000313" key="3">
    <source>
        <dbReference type="Proteomes" id="UP000250550"/>
    </source>
</evidence>
<evidence type="ECO:0000313" key="1">
    <source>
        <dbReference type="EMBL" id="RAW65900.1"/>
    </source>
</evidence>
<comment type="caution">
    <text evidence="1">The sequence shown here is derived from an EMBL/GenBank/DDBJ whole genome shotgun (WGS) entry which is preliminary data.</text>
</comment>
<accession>A0A329UUK1</accession>
<dbReference type="RefSeq" id="WP_112121309.1">
    <property type="nucleotide sequence ID" value="NZ_JAWHPP010000003.1"/>
</dbReference>
<dbReference type="EMBL" id="PXUP01000005">
    <property type="protein sequence ID" value="RCH47171.1"/>
    <property type="molecule type" value="Genomic_DNA"/>
</dbReference>
<organism evidence="1 3">
    <name type="scientific">Faecalibacterium prausnitzii</name>
    <dbReference type="NCBI Taxonomy" id="853"/>
    <lineage>
        <taxon>Bacteria</taxon>
        <taxon>Bacillati</taxon>
        <taxon>Bacillota</taxon>
        <taxon>Clostridia</taxon>
        <taxon>Eubacteriales</taxon>
        <taxon>Oscillospiraceae</taxon>
        <taxon>Faecalibacterium</taxon>
    </lineage>
</organism>
<dbReference type="Proteomes" id="UP000250550">
    <property type="component" value="Unassembled WGS sequence"/>
</dbReference>
<gene>
    <name evidence="1" type="ORF">C4N21_05815</name>
    <name evidence="2" type="ORF">C7J97_05150</name>
</gene>
<protein>
    <submittedName>
        <fullName evidence="1">Uncharacterized protein</fullName>
    </submittedName>
</protein>
<dbReference type="EMBL" id="PRLF01000005">
    <property type="protein sequence ID" value="RAW65900.1"/>
    <property type="molecule type" value="Genomic_DNA"/>
</dbReference>